<keyword evidence="2 5" id="KW-0812">Transmembrane</keyword>
<dbReference type="PROSITE" id="PS50850">
    <property type="entry name" value="MFS"/>
    <property type="match status" value="1"/>
</dbReference>
<keyword evidence="4 5" id="KW-0472">Membrane</keyword>
<evidence type="ECO:0000256" key="5">
    <source>
        <dbReference type="SAM" id="Phobius"/>
    </source>
</evidence>
<feature type="transmembrane region" description="Helical" evidence="5">
    <location>
        <begin position="133"/>
        <end position="153"/>
    </location>
</feature>
<feature type="transmembrane region" description="Helical" evidence="5">
    <location>
        <begin position="75"/>
        <end position="96"/>
    </location>
</feature>
<name>A0A7S3GZU3_9STRA</name>
<evidence type="ECO:0000256" key="4">
    <source>
        <dbReference type="ARBA" id="ARBA00023136"/>
    </source>
</evidence>
<dbReference type="Gene3D" id="1.20.1250.20">
    <property type="entry name" value="MFS general substrate transporter like domains"/>
    <property type="match status" value="2"/>
</dbReference>
<comment type="subcellular location">
    <subcellularLocation>
        <location evidence="1">Membrane</location>
        <topology evidence="1">Multi-pass membrane protein</topology>
    </subcellularLocation>
</comment>
<dbReference type="InterPro" id="IPR020846">
    <property type="entry name" value="MFS_dom"/>
</dbReference>
<sequence>MLSTEDSYSENKHALHKKHSYAGKKKQSVLSQLVTAVGNFSVQYNFQAISIALLVMSASVCTSNDDSCKEGEQSAWVSSTATATVFVGAITGQLSMGYAGDVFGRNHAMTFTLSLVTIAAILSAAAPSGSSNSVYATIIVMRFILGIGAGGVYPLSATKASEDGGGGGDGIDLNAASWSFFWQVPGSMTPWILALIFSQCDMSADSRWRLLLGLGAIPSSFVVFCSLLETRTALNQGKADDITASHALLNPVHADNFEHHADGAIVSSNSMNSSLGGSGPLNAGLFSDKKEEEPQREQVKFKRYLRERSTWIKLLVTGGGWFIYDVAYYGVNLFGGQILNQISATDDDNVSANSSIAAVTQKQIIALSMGIPACLCAIATLRMVGTKRLQVYGFLLIAFCFILLAALFKPLSHGKYKNTDALFAVYCMLLFSLSYGPNLTTYILPAETYPKEVRATFNGISAACGKLGAVVGVYVFGPMAEGTSYATVMIFCASISVAGAVLTQTCITPKSKNSNTRALLDLEGIHSDGSHDDDNDSIVQ</sequence>
<protein>
    <recommendedName>
        <fullName evidence="6">Major facilitator superfamily (MFS) profile domain-containing protein</fullName>
    </recommendedName>
</protein>
<evidence type="ECO:0000256" key="1">
    <source>
        <dbReference type="ARBA" id="ARBA00004141"/>
    </source>
</evidence>
<evidence type="ECO:0000259" key="6">
    <source>
        <dbReference type="PROSITE" id="PS50850"/>
    </source>
</evidence>
<dbReference type="InterPro" id="IPR036259">
    <property type="entry name" value="MFS_trans_sf"/>
</dbReference>
<feature type="transmembrane region" description="Helical" evidence="5">
    <location>
        <begin position="310"/>
        <end position="331"/>
    </location>
</feature>
<reference evidence="7" key="1">
    <citation type="submission" date="2021-01" db="EMBL/GenBank/DDBJ databases">
        <authorList>
            <person name="Corre E."/>
            <person name="Pelletier E."/>
            <person name="Niang G."/>
            <person name="Scheremetjew M."/>
            <person name="Finn R."/>
            <person name="Kale V."/>
            <person name="Holt S."/>
            <person name="Cochrane G."/>
            <person name="Meng A."/>
            <person name="Brown T."/>
            <person name="Cohen L."/>
        </authorList>
    </citation>
    <scope>NUCLEOTIDE SEQUENCE</scope>
    <source>
        <strain evidence="7">CCAP 955/1</strain>
    </source>
</reference>
<feature type="transmembrane region" description="Helical" evidence="5">
    <location>
        <begin position="44"/>
        <end position="63"/>
    </location>
</feature>
<feature type="transmembrane region" description="Helical" evidence="5">
    <location>
        <begin position="364"/>
        <end position="384"/>
    </location>
</feature>
<dbReference type="PANTHER" id="PTHR24064">
    <property type="entry name" value="SOLUTE CARRIER FAMILY 22 MEMBER"/>
    <property type="match status" value="1"/>
</dbReference>
<dbReference type="InterPro" id="IPR005828">
    <property type="entry name" value="MFS_sugar_transport-like"/>
</dbReference>
<feature type="transmembrane region" description="Helical" evidence="5">
    <location>
        <begin position="456"/>
        <end position="477"/>
    </location>
</feature>
<dbReference type="Pfam" id="PF00083">
    <property type="entry name" value="Sugar_tr"/>
    <property type="match status" value="2"/>
</dbReference>
<evidence type="ECO:0000256" key="2">
    <source>
        <dbReference type="ARBA" id="ARBA00022692"/>
    </source>
</evidence>
<feature type="transmembrane region" description="Helical" evidence="5">
    <location>
        <begin position="108"/>
        <end position="126"/>
    </location>
</feature>
<evidence type="ECO:0000256" key="3">
    <source>
        <dbReference type="ARBA" id="ARBA00022989"/>
    </source>
</evidence>
<dbReference type="GO" id="GO:0016020">
    <property type="term" value="C:membrane"/>
    <property type="evidence" value="ECO:0007669"/>
    <property type="project" value="UniProtKB-SubCell"/>
</dbReference>
<feature type="domain" description="Major facilitator superfamily (MFS) profile" evidence="6">
    <location>
        <begin position="31"/>
        <end position="511"/>
    </location>
</feature>
<keyword evidence="3 5" id="KW-1133">Transmembrane helix</keyword>
<gene>
    <name evidence="7" type="ORF">SELO1098_LOCUS9958</name>
</gene>
<proteinExistence type="predicted"/>
<feature type="transmembrane region" description="Helical" evidence="5">
    <location>
        <begin position="423"/>
        <end position="444"/>
    </location>
</feature>
<dbReference type="SUPFAM" id="SSF103473">
    <property type="entry name" value="MFS general substrate transporter"/>
    <property type="match status" value="1"/>
</dbReference>
<feature type="transmembrane region" description="Helical" evidence="5">
    <location>
        <begin position="391"/>
        <end position="411"/>
    </location>
</feature>
<dbReference type="EMBL" id="HBIC01020077">
    <property type="protein sequence ID" value="CAE0281124.1"/>
    <property type="molecule type" value="Transcribed_RNA"/>
</dbReference>
<dbReference type="AlphaFoldDB" id="A0A7S3GZU3"/>
<feature type="transmembrane region" description="Helical" evidence="5">
    <location>
        <begin position="483"/>
        <end position="502"/>
    </location>
</feature>
<evidence type="ECO:0000313" key="7">
    <source>
        <dbReference type="EMBL" id="CAE0281124.1"/>
    </source>
</evidence>
<dbReference type="GO" id="GO:0022857">
    <property type="term" value="F:transmembrane transporter activity"/>
    <property type="evidence" value="ECO:0007669"/>
    <property type="project" value="InterPro"/>
</dbReference>
<accession>A0A7S3GZU3</accession>
<organism evidence="7">
    <name type="scientific">Spumella elongata</name>
    <dbReference type="NCBI Taxonomy" id="89044"/>
    <lineage>
        <taxon>Eukaryota</taxon>
        <taxon>Sar</taxon>
        <taxon>Stramenopiles</taxon>
        <taxon>Ochrophyta</taxon>
        <taxon>Chrysophyceae</taxon>
        <taxon>Chromulinales</taxon>
        <taxon>Chromulinaceae</taxon>
        <taxon>Spumella</taxon>
    </lineage>
</organism>